<proteinExistence type="predicted"/>
<sequence length="87" mass="9984">MTKLGNNSNTYANMVKRSINGNTSTEVDQEVHKDLINEEKFHIPDLKPTKNVTESPKLASKSQIRNKYLEKMKHVLVGKFSQPEKKE</sequence>
<evidence type="ECO:0000313" key="1">
    <source>
        <dbReference type="EMBL" id="GAA0170886.1"/>
    </source>
</evidence>
<comment type="caution">
    <text evidence="1">The sequence shown here is derived from an EMBL/GenBank/DDBJ whole genome shotgun (WGS) entry which is preliminary data.</text>
</comment>
<name>A0AAV3R6M2_LITER</name>
<gene>
    <name evidence="1" type="ORF">LIER_41042</name>
</gene>
<dbReference type="AlphaFoldDB" id="A0AAV3R6M2"/>
<keyword evidence="2" id="KW-1185">Reference proteome</keyword>
<reference evidence="1 2" key="1">
    <citation type="submission" date="2024-01" db="EMBL/GenBank/DDBJ databases">
        <title>The complete chloroplast genome sequence of Lithospermum erythrorhizon: insights into the phylogenetic relationship among Boraginaceae species and the maternal lineages of purple gromwells.</title>
        <authorList>
            <person name="Okada T."/>
            <person name="Watanabe K."/>
        </authorList>
    </citation>
    <scope>NUCLEOTIDE SEQUENCE [LARGE SCALE GENOMIC DNA]</scope>
</reference>
<organism evidence="1 2">
    <name type="scientific">Lithospermum erythrorhizon</name>
    <name type="common">Purple gromwell</name>
    <name type="synonym">Lithospermum officinale var. erythrorhizon</name>
    <dbReference type="NCBI Taxonomy" id="34254"/>
    <lineage>
        <taxon>Eukaryota</taxon>
        <taxon>Viridiplantae</taxon>
        <taxon>Streptophyta</taxon>
        <taxon>Embryophyta</taxon>
        <taxon>Tracheophyta</taxon>
        <taxon>Spermatophyta</taxon>
        <taxon>Magnoliopsida</taxon>
        <taxon>eudicotyledons</taxon>
        <taxon>Gunneridae</taxon>
        <taxon>Pentapetalae</taxon>
        <taxon>asterids</taxon>
        <taxon>lamiids</taxon>
        <taxon>Boraginales</taxon>
        <taxon>Boraginaceae</taxon>
        <taxon>Boraginoideae</taxon>
        <taxon>Lithospermeae</taxon>
        <taxon>Lithospermum</taxon>
    </lineage>
</organism>
<protein>
    <submittedName>
        <fullName evidence="1">Uncharacterized protein</fullName>
    </submittedName>
</protein>
<evidence type="ECO:0000313" key="2">
    <source>
        <dbReference type="Proteomes" id="UP001454036"/>
    </source>
</evidence>
<dbReference type="Proteomes" id="UP001454036">
    <property type="component" value="Unassembled WGS sequence"/>
</dbReference>
<accession>A0AAV3R6M2</accession>
<dbReference type="EMBL" id="BAABME010024787">
    <property type="protein sequence ID" value="GAA0170886.1"/>
    <property type="molecule type" value="Genomic_DNA"/>
</dbReference>